<feature type="transmembrane region" description="Helical" evidence="1">
    <location>
        <begin position="12"/>
        <end position="29"/>
    </location>
</feature>
<accession>A0A554NFG4</accession>
<dbReference type="Pfam" id="PF24155">
    <property type="entry name" value="DUF7406"/>
    <property type="match status" value="1"/>
</dbReference>
<reference evidence="7 8" key="1">
    <citation type="submission" date="2018-06" db="EMBL/GenBank/DDBJ databases">
        <title>Natronomonas sp. F16-60 a new haloarchaeon isolated from a solar saltern of Isla Cristina, Huelva, Spain.</title>
        <authorList>
            <person name="Duran-Viseras A."/>
            <person name="Sanchez-Porro C."/>
            <person name="Ventosa A."/>
        </authorList>
    </citation>
    <scope>NUCLEOTIDE SEQUENCE [LARGE SCALE GENOMIC DNA]</scope>
    <source>
        <strain evidence="7 8">F16-60</strain>
    </source>
</reference>
<keyword evidence="1" id="KW-0812">Transmembrane</keyword>
<evidence type="ECO:0000259" key="5">
    <source>
        <dbReference type="Pfam" id="PF24156"/>
    </source>
</evidence>
<dbReference type="InterPro" id="IPR002035">
    <property type="entry name" value="VWF_A"/>
</dbReference>
<dbReference type="EMBL" id="QMDX01000001">
    <property type="protein sequence ID" value="TSD16137.1"/>
    <property type="molecule type" value="Genomic_DNA"/>
</dbReference>
<evidence type="ECO:0008006" key="9">
    <source>
        <dbReference type="Google" id="ProtNLM"/>
    </source>
</evidence>
<dbReference type="InterPro" id="IPR024163">
    <property type="entry name" value="Aerotolerance_reg_N"/>
</dbReference>
<dbReference type="PANTHER" id="PTHR37464">
    <property type="entry name" value="BLL2463 PROTEIN"/>
    <property type="match status" value="1"/>
</dbReference>
<dbReference type="InterPro" id="IPR055830">
    <property type="entry name" value="DUF7407"/>
</dbReference>
<dbReference type="InParanoid" id="A0A554NFG4"/>
<feature type="domain" description="VWFA" evidence="3">
    <location>
        <begin position="96"/>
        <end position="191"/>
    </location>
</feature>
<proteinExistence type="predicted"/>
<dbReference type="PANTHER" id="PTHR37464:SF1">
    <property type="entry name" value="BLL2463 PROTEIN"/>
    <property type="match status" value="1"/>
</dbReference>
<dbReference type="InterPro" id="IPR055831">
    <property type="entry name" value="DUF7408"/>
</dbReference>
<dbReference type="Pfam" id="PF24157">
    <property type="entry name" value="DUF7408"/>
    <property type="match status" value="1"/>
</dbReference>
<dbReference type="Pfam" id="PF13519">
    <property type="entry name" value="VWA_2"/>
    <property type="match status" value="1"/>
</dbReference>
<keyword evidence="1" id="KW-1133">Transmembrane helix</keyword>
<dbReference type="InterPro" id="IPR011933">
    <property type="entry name" value="Double_TM_dom"/>
</dbReference>
<evidence type="ECO:0000256" key="1">
    <source>
        <dbReference type="SAM" id="Phobius"/>
    </source>
</evidence>
<keyword evidence="1" id="KW-0472">Membrane</keyword>
<dbReference type="Proteomes" id="UP000319894">
    <property type="component" value="Unassembled WGS sequence"/>
</dbReference>
<protein>
    <recommendedName>
        <fullName evidence="9">N-terminal double-transmembrane domain-containing protein</fullName>
    </recommendedName>
</protein>
<dbReference type="InterPro" id="IPR055829">
    <property type="entry name" value="DUF7406"/>
</dbReference>
<evidence type="ECO:0000313" key="7">
    <source>
        <dbReference type="EMBL" id="TSD16137.1"/>
    </source>
</evidence>
<feature type="transmembrane region" description="Helical" evidence="1">
    <location>
        <begin position="64"/>
        <end position="85"/>
    </location>
</feature>
<dbReference type="OrthoDB" id="341248at2157"/>
<dbReference type="SUPFAM" id="SSF52317">
    <property type="entry name" value="Class I glutamine amidotransferase-like"/>
    <property type="match status" value="1"/>
</dbReference>
<evidence type="ECO:0000259" key="3">
    <source>
        <dbReference type="Pfam" id="PF13519"/>
    </source>
</evidence>
<evidence type="ECO:0000259" key="6">
    <source>
        <dbReference type="Pfam" id="PF24157"/>
    </source>
</evidence>
<keyword evidence="8" id="KW-1185">Reference proteome</keyword>
<comment type="caution">
    <text evidence="7">The sequence shown here is derived from an EMBL/GenBank/DDBJ whole genome shotgun (WGS) entry which is preliminary data.</text>
</comment>
<name>A0A554NFG4_9EURY</name>
<feature type="domain" description="Aerotolerance regulator N-terminal" evidence="2">
    <location>
        <begin position="7"/>
        <end position="83"/>
    </location>
</feature>
<dbReference type="InterPro" id="IPR029062">
    <property type="entry name" value="Class_I_gatase-like"/>
</dbReference>
<dbReference type="InterPro" id="IPR036465">
    <property type="entry name" value="vWFA_dom_sf"/>
</dbReference>
<dbReference type="Pfam" id="PF24156">
    <property type="entry name" value="DUF7407"/>
    <property type="match status" value="1"/>
</dbReference>
<evidence type="ECO:0000313" key="8">
    <source>
        <dbReference type="Proteomes" id="UP000319894"/>
    </source>
</evidence>
<feature type="domain" description="DUF7407" evidence="5">
    <location>
        <begin position="222"/>
        <end position="295"/>
    </location>
</feature>
<feature type="domain" description="DUF7406" evidence="4">
    <location>
        <begin position="487"/>
        <end position="539"/>
    </location>
</feature>
<gene>
    <name evidence="7" type="ORF">DP107_02900</name>
</gene>
<feature type="domain" description="DUF7408" evidence="6">
    <location>
        <begin position="306"/>
        <end position="479"/>
    </location>
</feature>
<evidence type="ECO:0000259" key="4">
    <source>
        <dbReference type="Pfam" id="PF24155"/>
    </source>
</evidence>
<dbReference type="NCBIfam" id="TIGR02226">
    <property type="entry name" value="two_anch"/>
    <property type="match status" value="1"/>
</dbReference>
<dbReference type="Gene3D" id="3.40.50.410">
    <property type="entry name" value="von Willebrand factor, type A domain"/>
    <property type="match status" value="1"/>
</dbReference>
<dbReference type="AlphaFoldDB" id="A0A554NFG4"/>
<dbReference type="Pfam" id="PF07584">
    <property type="entry name" value="BatA"/>
    <property type="match status" value="1"/>
</dbReference>
<dbReference type="Gene3D" id="3.40.50.880">
    <property type="match status" value="1"/>
</dbReference>
<evidence type="ECO:0000259" key="2">
    <source>
        <dbReference type="Pfam" id="PF07584"/>
    </source>
</evidence>
<organism evidence="7 8">
    <name type="scientific">Haloglomus irregulare</name>
    <dbReference type="NCBI Taxonomy" id="2234134"/>
    <lineage>
        <taxon>Archaea</taxon>
        <taxon>Methanobacteriati</taxon>
        <taxon>Methanobacteriota</taxon>
        <taxon>Stenosarchaea group</taxon>
        <taxon>Halobacteria</taxon>
        <taxon>Halobacteriales</taxon>
        <taxon>Natronomonadaceae</taxon>
        <taxon>Haloglomus</taxon>
    </lineage>
</organism>
<dbReference type="SUPFAM" id="SSF53300">
    <property type="entry name" value="vWA-like"/>
    <property type="match status" value="1"/>
</dbReference>
<sequence>MAGLADVFLTPLGLLALLAVVPLLLLYLVRPDPRRLRLPTLEFLVVADESGVDSPAFRRLRRNLLLLVQVVVIVLLALALASPYITTTGTATTAETVVVLDTSASMAVEDAGGSRFAAAREIARESVSESTSVVTAGTTPRVRLQRGAAADARGTLARVERTDAASDLGAAISAATAVADADARVVVVSDFAGAGWREAVETARGRGYRVDLRPVGGSVPNVGIVDAEYERSTVTVSVKSYADGPVERTVRLGEAEETVALDPGDVGTVTLPVPVGDATVRLAPGDRFPVDDRLHVAGPDARTVRVLLVTSNPRRDRFIRTALSVPETVDVTVAEPPTAVDAAYDVVVFGTVDRTRLLESTRETAARITREGGGTIIVAQDQLGEVGYGPLLPVEPTGRTERPTLRSRTDRLTRGISFPPPEVAPTAVLKNGSSAVVTADGSPLLARGRLGQGRTLYYGYLSDESEFQFNYQYPVLWKRLVFEAAGRAPLDETNRRTGGRLSVANGTTVVGPDGERTVDGAVRLDAAGHYRAGDRRVSASLLDDAESNVSAPALSSGPDGIAGEREETVERPLDLSPGVALVAVGAVLAEVALLRRRGDL</sequence>
<dbReference type="RefSeq" id="WP_144260618.1">
    <property type="nucleotide sequence ID" value="NZ_QMDX01000001.1"/>
</dbReference>